<gene>
    <name evidence="1" type="ORF">MENTE1834_LOCUS36280</name>
</gene>
<keyword evidence="2" id="KW-1185">Reference proteome</keyword>
<dbReference type="Proteomes" id="UP001497535">
    <property type="component" value="Unassembled WGS sequence"/>
</dbReference>
<organism evidence="1 2">
    <name type="scientific">Meloidogyne enterolobii</name>
    <name type="common">Root-knot nematode worm</name>
    <name type="synonym">Meloidogyne mayaguensis</name>
    <dbReference type="NCBI Taxonomy" id="390850"/>
    <lineage>
        <taxon>Eukaryota</taxon>
        <taxon>Metazoa</taxon>
        <taxon>Ecdysozoa</taxon>
        <taxon>Nematoda</taxon>
        <taxon>Chromadorea</taxon>
        <taxon>Rhabditida</taxon>
        <taxon>Tylenchina</taxon>
        <taxon>Tylenchomorpha</taxon>
        <taxon>Tylenchoidea</taxon>
        <taxon>Meloidogynidae</taxon>
        <taxon>Meloidogyninae</taxon>
        <taxon>Meloidogyne</taxon>
    </lineage>
</organism>
<comment type="caution">
    <text evidence="1">The sequence shown here is derived from an EMBL/GenBank/DDBJ whole genome shotgun (WGS) entry which is preliminary data.</text>
</comment>
<reference evidence="1" key="1">
    <citation type="submission" date="2023-11" db="EMBL/GenBank/DDBJ databases">
        <authorList>
            <person name="Poullet M."/>
        </authorList>
    </citation>
    <scope>NUCLEOTIDE SEQUENCE</scope>
    <source>
        <strain evidence="1">E1834</strain>
    </source>
</reference>
<dbReference type="EMBL" id="CAVMJV010000072">
    <property type="protein sequence ID" value="CAK5088628.1"/>
    <property type="molecule type" value="Genomic_DNA"/>
</dbReference>
<proteinExistence type="predicted"/>
<accession>A0ACB1AEX8</accession>
<name>A0ACB1AEX8_MELEN</name>
<evidence type="ECO:0000313" key="2">
    <source>
        <dbReference type="Proteomes" id="UP001497535"/>
    </source>
</evidence>
<protein>
    <submittedName>
        <fullName evidence="1">Uncharacterized protein</fullName>
    </submittedName>
</protein>
<evidence type="ECO:0000313" key="1">
    <source>
        <dbReference type="EMBL" id="CAK5088628.1"/>
    </source>
</evidence>
<sequence length="101" mass="11816">MVDNNAEYNNNILTTKNVSVNAANFYDEWKDEDNMQQQQQSTSQFANQWRTTSRQQLNGGQIQLCHRCRQPGHIISDCPDNNNKASTPRQRNTWTRSGRWN</sequence>